<feature type="region of interest" description="Disordered" evidence="12">
    <location>
        <begin position="1"/>
        <end position="39"/>
    </location>
</feature>
<dbReference type="PROSITE" id="PS50082">
    <property type="entry name" value="WD_REPEATS_2"/>
    <property type="match status" value="1"/>
</dbReference>
<feature type="compositionally biased region" description="Basic and acidic residues" evidence="12">
    <location>
        <begin position="21"/>
        <end position="30"/>
    </location>
</feature>
<evidence type="ECO:0000256" key="3">
    <source>
        <dbReference type="ARBA" id="ARBA00022490"/>
    </source>
</evidence>
<dbReference type="InterPro" id="IPR001680">
    <property type="entry name" value="WD40_rpt"/>
</dbReference>
<dbReference type="Proteomes" id="UP001162131">
    <property type="component" value="Unassembled WGS sequence"/>
</dbReference>
<keyword evidence="14" id="KW-1185">Reference proteome</keyword>
<evidence type="ECO:0000256" key="2">
    <source>
        <dbReference type="ARBA" id="ARBA00011059"/>
    </source>
</evidence>
<dbReference type="GO" id="GO:0045503">
    <property type="term" value="F:dynein light chain binding"/>
    <property type="evidence" value="ECO:0007669"/>
    <property type="project" value="TreeGrafter"/>
</dbReference>
<gene>
    <name evidence="13" type="ORF">BSTOLATCC_MIC14277</name>
</gene>
<dbReference type="PANTHER" id="PTHR12442">
    <property type="entry name" value="DYNEIN INTERMEDIATE CHAIN"/>
    <property type="match status" value="1"/>
</dbReference>
<dbReference type="GO" id="GO:0045504">
    <property type="term" value="F:dynein heavy chain binding"/>
    <property type="evidence" value="ECO:0007669"/>
    <property type="project" value="TreeGrafter"/>
</dbReference>
<dbReference type="SUPFAM" id="SSF50978">
    <property type="entry name" value="WD40 repeat-like"/>
    <property type="match status" value="1"/>
</dbReference>
<dbReference type="Pfam" id="PF00400">
    <property type="entry name" value="WD40"/>
    <property type="match status" value="2"/>
</dbReference>
<dbReference type="GO" id="GO:0036158">
    <property type="term" value="P:outer dynein arm assembly"/>
    <property type="evidence" value="ECO:0007669"/>
    <property type="project" value="TreeGrafter"/>
</dbReference>
<protein>
    <recommendedName>
        <fullName evidence="15">Dynein intermediate chain 1, axonemal</fullName>
    </recommendedName>
</protein>
<evidence type="ECO:0000256" key="12">
    <source>
        <dbReference type="SAM" id="MobiDB-lite"/>
    </source>
</evidence>
<evidence type="ECO:0008006" key="15">
    <source>
        <dbReference type="Google" id="ProtNLM"/>
    </source>
</evidence>
<accession>A0AAU9IQV1</accession>
<sequence>MRGRGRGTKGRNILRNPTMARQRDESKQEESTIPEDDLISEAAQGLKGIDDTPRLSEKELESEVERILTPSNPQASQNISFFSYKERVFKRDDLVDQMVIHFSLDGHFLLKDSNEARDQEEFIDAKNVEAENLIKASSVETGGSLQLSQEALLKSLRNQFNYAERTSQSFTIPPKERGISTEPPPARSFSGTVTQWDIYDNFMAELDKKRQQEHVEKEKEKEPKKSSKKKVGGRKEDPMYSSEMSYALKIMERMVNQNDLQNTYSIYKYFDGNADNHRTSEGSLSDLWIFGSEKTKKKEVTALAWNPRYHDMFAVGYGSYSFMKKATGLICCYSLKNTRYPEYFFTTQHGVMCLDWHPQYPALLAVGLYDGTVLVYDVRAKHKKPIYQSTVRTNKHTDPVWQVKWQDEDLMKNLSFFSISSDGRVTNWVLMKNKLEAEEVIKLKLVSGAREGEEDEVALSGLAGGTCFDFNPFQEHLFIVGTEEGKIHKCNKAFSGQYLETYDAHFMAVYSVKWNKFHPKIFLSASADWTVKLWDHTIKAPLLTFDLGIAVGDVAWAPYSSTIFAATTADSKCHVYDLAQERLSEICDKRVKNGKCNHISFNPTQFIILVGTDRGTVYSFKLSPNLRKASQLTEEDVAKGVTQTQKECKKLEEILSSIDRTVY</sequence>
<feature type="region of interest" description="Disordered" evidence="12">
    <location>
        <begin position="210"/>
        <end position="238"/>
    </location>
</feature>
<comment type="similarity">
    <text evidence="2">Belongs to the dynein intermediate chain family.</text>
</comment>
<evidence type="ECO:0000313" key="14">
    <source>
        <dbReference type="Proteomes" id="UP001162131"/>
    </source>
</evidence>
<keyword evidence="4 11" id="KW-0853">WD repeat</keyword>
<keyword evidence="5" id="KW-0493">Microtubule</keyword>
<evidence type="ECO:0000256" key="6">
    <source>
        <dbReference type="ARBA" id="ARBA00022737"/>
    </source>
</evidence>
<dbReference type="PANTHER" id="PTHR12442:SF11">
    <property type="entry name" value="DYNEIN AXONEMAL INTERMEDIATE CHAIN 1"/>
    <property type="match status" value="1"/>
</dbReference>
<dbReference type="InterPro" id="IPR050687">
    <property type="entry name" value="Dynein_IC"/>
</dbReference>
<evidence type="ECO:0000256" key="8">
    <source>
        <dbReference type="ARBA" id="ARBA00023175"/>
    </source>
</evidence>
<dbReference type="InterPro" id="IPR036322">
    <property type="entry name" value="WD40_repeat_dom_sf"/>
</dbReference>
<dbReference type="PROSITE" id="PS50294">
    <property type="entry name" value="WD_REPEATS_REGION"/>
    <property type="match status" value="1"/>
</dbReference>
<feature type="compositionally biased region" description="Basic and acidic residues" evidence="12">
    <location>
        <begin position="210"/>
        <end position="225"/>
    </location>
</feature>
<dbReference type="AlphaFoldDB" id="A0AAU9IQV1"/>
<dbReference type="GO" id="GO:0003341">
    <property type="term" value="P:cilium movement"/>
    <property type="evidence" value="ECO:0007669"/>
    <property type="project" value="TreeGrafter"/>
</dbReference>
<evidence type="ECO:0000256" key="9">
    <source>
        <dbReference type="ARBA" id="ARBA00023212"/>
    </source>
</evidence>
<comment type="subcellular location">
    <subcellularLocation>
        <location evidence="1">Cytoplasm</location>
        <location evidence="1">Cytoskeleton</location>
        <location evidence="1">Cilium axoneme</location>
    </subcellularLocation>
</comment>
<dbReference type="InterPro" id="IPR015943">
    <property type="entry name" value="WD40/YVTN_repeat-like_dom_sf"/>
</dbReference>
<keyword evidence="9" id="KW-0206">Cytoskeleton</keyword>
<keyword evidence="10" id="KW-0966">Cell projection</keyword>
<evidence type="ECO:0000256" key="4">
    <source>
        <dbReference type="ARBA" id="ARBA00022574"/>
    </source>
</evidence>
<keyword evidence="6" id="KW-0677">Repeat</keyword>
<reference evidence="13" key="1">
    <citation type="submission" date="2021-09" db="EMBL/GenBank/DDBJ databases">
        <authorList>
            <consortium name="AG Swart"/>
            <person name="Singh M."/>
            <person name="Singh A."/>
            <person name="Seah K."/>
            <person name="Emmerich C."/>
        </authorList>
    </citation>
    <scope>NUCLEOTIDE SEQUENCE</scope>
    <source>
        <strain evidence="13">ATCC30299</strain>
    </source>
</reference>
<feature type="repeat" description="WD" evidence="11">
    <location>
        <begin position="502"/>
        <end position="535"/>
    </location>
</feature>
<dbReference type="EMBL" id="CAJZBQ010000014">
    <property type="protein sequence ID" value="CAG9315522.1"/>
    <property type="molecule type" value="Genomic_DNA"/>
</dbReference>
<evidence type="ECO:0000256" key="10">
    <source>
        <dbReference type="ARBA" id="ARBA00023273"/>
    </source>
</evidence>
<organism evidence="13 14">
    <name type="scientific">Blepharisma stoltei</name>
    <dbReference type="NCBI Taxonomy" id="1481888"/>
    <lineage>
        <taxon>Eukaryota</taxon>
        <taxon>Sar</taxon>
        <taxon>Alveolata</taxon>
        <taxon>Ciliophora</taxon>
        <taxon>Postciliodesmatophora</taxon>
        <taxon>Heterotrichea</taxon>
        <taxon>Heterotrichida</taxon>
        <taxon>Blepharismidae</taxon>
        <taxon>Blepharisma</taxon>
    </lineage>
</organism>
<evidence type="ECO:0000256" key="11">
    <source>
        <dbReference type="PROSITE-ProRule" id="PRU00221"/>
    </source>
</evidence>
<comment type="caution">
    <text evidence="13">The sequence shown here is derived from an EMBL/GenBank/DDBJ whole genome shotgun (WGS) entry which is preliminary data.</text>
</comment>
<keyword evidence="7" id="KW-0243">Dynein</keyword>
<keyword evidence="3" id="KW-0963">Cytoplasm</keyword>
<dbReference type="Gene3D" id="2.130.10.10">
    <property type="entry name" value="YVTN repeat-like/Quinoprotein amine dehydrogenase"/>
    <property type="match status" value="1"/>
</dbReference>
<dbReference type="GO" id="GO:0036157">
    <property type="term" value="C:outer dynein arm"/>
    <property type="evidence" value="ECO:0007669"/>
    <property type="project" value="TreeGrafter"/>
</dbReference>
<evidence type="ECO:0000313" key="13">
    <source>
        <dbReference type="EMBL" id="CAG9315522.1"/>
    </source>
</evidence>
<keyword evidence="8" id="KW-0505">Motor protein</keyword>
<proteinExistence type="inferred from homology"/>
<name>A0AAU9IQV1_9CILI</name>
<evidence type="ECO:0000256" key="1">
    <source>
        <dbReference type="ARBA" id="ARBA00004430"/>
    </source>
</evidence>
<dbReference type="GO" id="GO:0005874">
    <property type="term" value="C:microtubule"/>
    <property type="evidence" value="ECO:0007669"/>
    <property type="project" value="UniProtKB-KW"/>
</dbReference>
<evidence type="ECO:0000256" key="7">
    <source>
        <dbReference type="ARBA" id="ARBA00023017"/>
    </source>
</evidence>
<evidence type="ECO:0000256" key="5">
    <source>
        <dbReference type="ARBA" id="ARBA00022701"/>
    </source>
</evidence>
<dbReference type="SMART" id="SM00320">
    <property type="entry name" value="WD40"/>
    <property type="match status" value="5"/>
</dbReference>